<feature type="region of interest" description="Disordered" evidence="1">
    <location>
        <begin position="1"/>
        <end position="40"/>
    </location>
</feature>
<dbReference type="Proteomes" id="UP000800041">
    <property type="component" value="Unassembled WGS sequence"/>
</dbReference>
<gene>
    <name evidence="2" type="ORF">K402DRAFT_394363</name>
</gene>
<evidence type="ECO:0000313" key="3">
    <source>
        <dbReference type="Proteomes" id="UP000800041"/>
    </source>
</evidence>
<evidence type="ECO:0000313" key="2">
    <source>
        <dbReference type="EMBL" id="KAF1985752.1"/>
    </source>
</evidence>
<reference evidence="2" key="1">
    <citation type="journal article" date="2020" name="Stud. Mycol.">
        <title>101 Dothideomycetes genomes: a test case for predicting lifestyles and emergence of pathogens.</title>
        <authorList>
            <person name="Haridas S."/>
            <person name="Albert R."/>
            <person name="Binder M."/>
            <person name="Bloem J."/>
            <person name="Labutti K."/>
            <person name="Salamov A."/>
            <person name="Andreopoulos B."/>
            <person name="Baker S."/>
            <person name="Barry K."/>
            <person name="Bills G."/>
            <person name="Bluhm B."/>
            <person name="Cannon C."/>
            <person name="Castanera R."/>
            <person name="Culley D."/>
            <person name="Daum C."/>
            <person name="Ezra D."/>
            <person name="Gonzalez J."/>
            <person name="Henrissat B."/>
            <person name="Kuo A."/>
            <person name="Liang C."/>
            <person name="Lipzen A."/>
            <person name="Lutzoni F."/>
            <person name="Magnuson J."/>
            <person name="Mondo S."/>
            <person name="Nolan M."/>
            <person name="Ohm R."/>
            <person name="Pangilinan J."/>
            <person name="Park H.-J."/>
            <person name="Ramirez L."/>
            <person name="Alfaro M."/>
            <person name="Sun H."/>
            <person name="Tritt A."/>
            <person name="Yoshinaga Y."/>
            <person name="Zwiers L.-H."/>
            <person name="Turgeon B."/>
            <person name="Goodwin S."/>
            <person name="Spatafora J."/>
            <person name="Crous P."/>
            <person name="Grigoriev I."/>
        </authorList>
    </citation>
    <scope>NUCLEOTIDE SEQUENCE</scope>
    <source>
        <strain evidence="2">CBS 113979</strain>
    </source>
</reference>
<sequence length="225" mass="24910">MDGNLPTYEESTTGDSFEFQSDGKNNDRRPPPEKGGLNGQRILDNLTISRATHIRAIVDELVYPILEKQSFYGISETTIALMPSNIVSSETETSENVDVVADGEIHEVKLEGHMNRVEFWRQPDVITELRGVLQDRLSASLTMPEEPPIPIQPAKPVQKAQRKGFFGRSSSSAASPVPAIPMTAKRGGAQVKVDLEDICIRTISDFGLFETLNRPAVLIRYNARC</sequence>
<protein>
    <submittedName>
        <fullName evidence="2">Uncharacterized protein</fullName>
    </submittedName>
</protein>
<organism evidence="2 3">
    <name type="scientific">Aulographum hederae CBS 113979</name>
    <dbReference type="NCBI Taxonomy" id="1176131"/>
    <lineage>
        <taxon>Eukaryota</taxon>
        <taxon>Fungi</taxon>
        <taxon>Dikarya</taxon>
        <taxon>Ascomycota</taxon>
        <taxon>Pezizomycotina</taxon>
        <taxon>Dothideomycetes</taxon>
        <taxon>Pleosporomycetidae</taxon>
        <taxon>Aulographales</taxon>
        <taxon>Aulographaceae</taxon>
    </lineage>
</organism>
<dbReference type="AlphaFoldDB" id="A0A6G1GY65"/>
<name>A0A6G1GY65_9PEZI</name>
<dbReference type="EMBL" id="ML977160">
    <property type="protein sequence ID" value="KAF1985752.1"/>
    <property type="molecule type" value="Genomic_DNA"/>
</dbReference>
<dbReference type="OrthoDB" id="3914029at2759"/>
<proteinExistence type="predicted"/>
<evidence type="ECO:0000256" key="1">
    <source>
        <dbReference type="SAM" id="MobiDB-lite"/>
    </source>
</evidence>
<keyword evidence="3" id="KW-1185">Reference proteome</keyword>
<accession>A0A6G1GY65</accession>
<feature type="compositionally biased region" description="Polar residues" evidence="1">
    <location>
        <begin position="9"/>
        <end position="23"/>
    </location>
</feature>